<gene>
    <name evidence="2" type="ORF">SAY87_015033</name>
</gene>
<reference evidence="2 3" key="1">
    <citation type="journal article" date="2023" name="Hortic Res">
        <title>Pangenome of water caltrop reveals structural variations and asymmetric subgenome divergence after allopolyploidization.</title>
        <authorList>
            <person name="Zhang X."/>
            <person name="Chen Y."/>
            <person name="Wang L."/>
            <person name="Yuan Y."/>
            <person name="Fang M."/>
            <person name="Shi L."/>
            <person name="Lu R."/>
            <person name="Comes H.P."/>
            <person name="Ma Y."/>
            <person name="Chen Y."/>
            <person name="Huang G."/>
            <person name="Zhou Y."/>
            <person name="Zheng Z."/>
            <person name="Qiu Y."/>
        </authorList>
    </citation>
    <scope>NUCLEOTIDE SEQUENCE [LARGE SCALE GENOMIC DNA]</scope>
    <source>
        <tissue evidence="2">Roots</tissue>
    </source>
</reference>
<keyword evidence="1" id="KW-0645">Protease</keyword>
<dbReference type="GO" id="GO:0006508">
    <property type="term" value="P:proteolysis"/>
    <property type="evidence" value="ECO:0007669"/>
    <property type="project" value="UniProtKB-KW"/>
</dbReference>
<organism evidence="2 3">
    <name type="scientific">Trapa incisa</name>
    <dbReference type="NCBI Taxonomy" id="236973"/>
    <lineage>
        <taxon>Eukaryota</taxon>
        <taxon>Viridiplantae</taxon>
        <taxon>Streptophyta</taxon>
        <taxon>Embryophyta</taxon>
        <taxon>Tracheophyta</taxon>
        <taxon>Spermatophyta</taxon>
        <taxon>Magnoliopsida</taxon>
        <taxon>eudicotyledons</taxon>
        <taxon>Gunneridae</taxon>
        <taxon>Pentapetalae</taxon>
        <taxon>rosids</taxon>
        <taxon>malvids</taxon>
        <taxon>Myrtales</taxon>
        <taxon>Lythraceae</taxon>
        <taxon>Trapa</taxon>
    </lineage>
</organism>
<sequence length="66" mass="7124">MSISCQIFLVTRNSYDVSLLYKVAHGNRSGEDGIPMLLKIPLMFVPWGGDSIIVGDIILSGLAVVC</sequence>
<keyword evidence="1" id="KW-0378">Hydrolase</keyword>
<dbReference type="AlphaFoldDB" id="A0AAN7JL45"/>
<comment type="caution">
    <text evidence="2">The sequence shown here is derived from an EMBL/GenBank/DDBJ whole genome shotgun (WGS) entry which is preliminary data.</text>
</comment>
<keyword evidence="3" id="KW-1185">Reference proteome</keyword>
<evidence type="ECO:0000313" key="2">
    <source>
        <dbReference type="EMBL" id="KAK4748447.1"/>
    </source>
</evidence>
<dbReference type="Proteomes" id="UP001345219">
    <property type="component" value="Chromosome 12"/>
</dbReference>
<evidence type="ECO:0000313" key="3">
    <source>
        <dbReference type="Proteomes" id="UP001345219"/>
    </source>
</evidence>
<dbReference type="InterPro" id="IPR007369">
    <property type="entry name" value="Peptidase_A22B_SPP"/>
</dbReference>
<dbReference type="Pfam" id="PF04258">
    <property type="entry name" value="Peptidase_A22B"/>
    <property type="match status" value="1"/>
</dbReference>
<dbReference type="EMBL" id="JAXIOK010000019">
    <property type="protein sequence ID" value="KAK4748447.1"/>
    <property type="molecule type" value="Genomic_DNA"/>
</dbReference>
<name>A0AAN7JL45_9MYRT</name>
<dbReference type="GO" id="GO:0042500">
    <property type="term" value="F:aspartic endopeptidase activity, intramembrane cleaving"/>
    <property type="evidence" value="ECO:0007669"/>
    <property type="project" value="InterPro"/>
</dbReference>
<evidence type="ECO:0000256" key="1">
    <source>
        <dbReference type="ARBA" id="ARBA00022670"/>
    </source>
</evidence>
<proteinExistence type="predicted"/>
<accession>A0AAN7JL45</accession>
<dbReference type="GO" id="GO:0016020">
    <property type="term" value="C:membrane"/>
    <property type="evidence" value="ECO:0007669"/>
    <property type="project" value="InterPro"/>
</dbReference>
<protein>
    <submittedName>
        <fullName evidence="2">Uncharacterized protein</fullName>
    </submittedName>
</protein>